<keyword evidence="1" id="KW-0802">TPR repeat</keyword>
<organism evidence="2 3">
    <name type="scientific">Rickenella mellea</name>
    <dbReference type="NCBI Taxonomy" id="50990"/>
    <lineage>
        <taxon>Eukaryota</taxon>
        <taxon>Fungi</taxon>
        <taxon>Dikarya</taxon>
        <taxon>Basidiomycota</taxon>
        <taxon>Agaricomycotina</taxon>
        <taxon>Agaricomycetes</taxon>
        <taxon>Hymenochaetales</taxon>
        <taxon>Rickenellaceae</taxon>
        <taxon>Rickenella</taxon>
    </lineage>
</organism>
<name>A0A4Y7QJM7_9AGAM</name>
<evidence type="ECO:0000256" key="1">
    <source>
        <dbReference type="PROSITE-ProRule" id="PRU00339"/>
    </source>
</evidence>
<reference evidence="2 3" key="1">
    <citation type="submission" date="2018-06" db="EMBL/GenBank/DDBJ databases">
        <title>A transcriptomic atlas of mushroom development highlights an independent origin of complex multicellularity.</title>
        <authorList>
            <consortium name="DOE Joint Genome Institute"/>
            <person name="Krizsan K."/>
            <person name="Almasi E."/>
            <person name="Merenyi Z."/>
            <person name="Sahu N."/>
            <person name="Viragh M."/>
            <person name="Koszo T."/>
            <person name="Mondo S."/>
            <person name="Kiss B."/>
            <person name="Balint B."/>
            <person name="Kues U."/>
            <person name="Barry K."/>
            <person name="Hegedus J.C."/>
            <person name="Henrissat B."/>
            <person name="Johnson J."/>
            <person name="Lipzen A."/>
            <person name="Ohm R."/>
            <person name="Nagy I."/>
            <person name="Pangilinan J."/>
            <person name="Yan J."/>
            <person name="Xiong Y."/>
            <person name="Grigoriev I.V."/>
            <person name="Hibbett D.S."/>
            <person name="Nagy L.G."/>
        </authorList>
    </citation>
    <scope>NUCLEOTIDE SEQUENCE [LARGE SCALE GENOMIC DNA]</scope>
    <source>
        <strain evidence="2 3">SZMC22713</strain>
    </source>
</reference>
<dbReference type="InterPro" id="IPR032675">
    <property type="entry name" value="LRR_dom_sf"/>
</dbReference>
<dbReference type="PANTHER" id="PTHR12904">
    <property type="match status" value="1"/>
</dbReference>
<evidence type="ECO:0000313" key="3">
    <source>
        <dbReference type="Proteomes" id="UP000294933"/>
    </source>
</evidence>
<dbReference type="PROSITE" id="PS50005">
    <property type="entry name" value="TPR"/>
    <property type="match status" value="1"/>
</dbReference>
<gene>
    <name evidence="2" type="ORF">BD410DRAFT_783287</name>
</gene>
<evidence type="ECO:0000313" key="2">
    <source>
        <dbReference type="EMBL" id="TDL27100.1"/>
    </source>
</evidence>
<dbReference type="InterPro" id="IPR051341">
    <property type="entry name" value="Zyg-11_UBL_adapter"/>
</dbReference>
<dbReference type="AlphaFoldDB" id="A0A4Y7QJM7"/>
<sequence>MTVFNPRILDACTRDVVECLPVEQKAEILMHAMNLLKLTSHVSRHLVENGVQSCLQVDSLASSQLINALLLRGRARMAAGEIKEATEDLQSVLNLEPGNHVATSLLSMPNASELPKSRLWGIQSGSRQLSPEIWRQIASCLPRRDLKTLLHIPHVLSRISFEFVFEVLDFHLGACVTEDESHGEWVGEEEDGYYHRDLKLEKYLAQRTADIIARIMIDPGFSRLVRKLRIFASPHHRCDHMVFQTAMLSIALPRLINLRHVSFAGSNEVACKIAEVLATIHPNIRSLSLEPMVASHVPHLPQLTNLTKFSYVCHSGNHSVSTFLAQNRSTLRELQLSTCQWTFPDKVVTLQNLTHLQFFGTFPASSTTIGDILSQGVNLESLRLQCVLHCNPSDQFKDNLDALPRLRAFGFSVTDGSIGEVDDPTLFPTIAEFIRNHPSLEKLELSVPNEQYFQMRVGYDASIMGALPSVPLLRHLDMSVTEDLAPGLASWLIPRKTTSLSLSGLPRRDPYGFLHQMRAGIPTSLRFVGLDGMSVRDFAQVVESSFPTSVRLARLNYKYFTVRWKTDGGLEMEEWPERRAQLHMGEWLESLGCEDVAWNL</sequence>
<dbReference type="InterPro" id="IPR019734">
    <property type="entry name" value="TPR_rpt"/>
</dbReference>
<dbReference type="VEuPathDB" id="FungiDB:BD410DRAFT_783287"/>
<dbReference type="SUPFAM" id="SSF52047">
    <property type="entry name" value="RNI-like"/>
    <property type="match status" value="1"/>
</dbReference>
<protein>
    <submittedName>
        <fullName evidence="2">Uncharacterized protein</fullName>
    </submittedName>
</protein>
<dbReference type="OrthoDB" id="2685413at2759"/>
<dbReference type="STRING" id="50990.A0A4Y7QJM7"/>
<dbReference type="InterPro" id="IPR011990">
    <property type="entry name" value="TPR-like_helical_dom_sf"/>
</dbReference>
<accession>A0A4Y7QJM7</accession>
<dbReference type="Gene3D" id="3.80.10.10">
    <property type="entry name" value="Ribonuclease Inhibitor"/>
    <property type="match status" value="1"/>
</dbReference>
<proteinExistence type="predicted"/>
<keyword evidence="3" id="KW-1185">Reference proteome</keyword>
<dbReference type="Gene3D" id="1.25.40.10">
    <property type="entry name" value="Tetratricopeptide repeat domain"/>
    <property type="match status" value="1"/>
</dbReference>
<dbReference type="EMBL" id="ML170160">
    <property type="protein sequence ID" value="TDL27100.1"/>
    <property type="molecule type" value="Genomic_DNA"/>
</dbReference>
<dbReference type="PANTHER" id="PTHR12904:SF23">
    <property type="entry name" value="PROTEIN ZER-1 HOMOLOG"/>
    <property type="match status" value="1"/>
</dbReference>
<dbReference type="Proteomes" id="UP000294933">
    <property type="component" value="Unassembled WGS sequence"/>
</dbReference>
<feature type="repeat" description="TPR" evidence="1">
    <location>
        <begin position="66"/>
        <end position="99"/>
    </location>
</feature>